<protein>
    <submittedName>
        <fullName evidence="1">Uncharacterized protein</fullName>
    </submittedName>
</protein>
<accession>A0A9X0AA16</accession>
<dbReference type="Proteomes" id="UP001152300">
    <property type="component" value="Unassembled WGS sequence"/>
</dbReference>
<sequence>MPDILCINREIRIDALKGHGYYIYEETLTTRECLDYAHHPERCLEIFGPQDIPKLLFHFHAKTDMLYINSGPQGRLPGVLESLTPKVKENIRCTAVDVEKVWDKWNECMDPITLKNMKEFRALELLLVVVNSWEGPGWRANIVFEETDNPYYWATTDHGIMLASRQKAAIQSGLAREEDGVLVTPEVKLVIERYPSYVL</sequence>
<gene>
    <name evidence="1" type="ORF">OCU04_011912</name>
</gene>
<reference evidence="1" key="1">
    <citation type="submission" date="2022-11" db="EMBL/GenBank/DDBJ databases">
        <title>Genome Resource of Sclerotinia nivalis Strain SnTB1, a Plant Pathogen Isolated from American Ginseng.</title>
        <authorList>
            <person name="Fan S."/>
        </authorList>
    </citation>
    <scope>NUCLEOTIDE SEQUENCE</scope>
    <source>
        <strain evidence="1">SnTB1</strain>
    </source>
</reference>
<comment type="caution">
    <text evidence="1">The sequence shown here is derived from an EMBL/GenBank/DDBJ whole genome shotgun (WGS) entry which is preliminary data.</text>
</comment>
<organism evidence="1 2">
    <name type="scientific">Sclerotinia nivalis</name>
    <dbReference type="NCBI Taxonomy" id="352851"/>
    <lineage>
        <taxon>Eukaryota</taxon>
        <taxon>Fungi</taxon>
        <taxon>Dikarya</taxon>
        <taxon>Ascomycota</taxon>
        <taxon>Pezizomycotina</taxon>
        <taxon>Leotiomycetes</taxon>
        <taxon>Helotiales</taxon>
        <taxon>Sclerotiniaceae</taxon>
        <taxon>Sclerotinia</taxon>
    </lineage>
</organism>
<evidence type="ECO:0000313" key="2">
    <source>
        <dbReference type="Proteomes" id="UP001152300"/>
    </source>
</evidence>
<name>A0A9X0AA16_9HELO</name>
<evidence type="ECO:0000313" key="1">
    <source>
        <dbReference type="EMBL" id="KAJ8058927.1"/>
    </source>
</evidence>
<dbReference type="AlphaFoldDB" id="A0A9X0AA16"/>
<proteinExistence type="predicted"/>
<dbReference type="EMBL" id="JAPEIS010000015">
    <property type="protein sequence ID" value="KAJ8058927.1"/>
    <property type="molecule type" value="Genomic_DNA"/>
</dbReference>
<keyword evidence="2" id="KW-1185">Reference proteome</keyword>